<evidence type="ECO:0000256" key="6">
    <source>
        <dbReference type="ARBA" id="ARBA00023002"/>
    </source>
</evidence>
<dbReference type="SUPFAM" id="SSF54862">
    <property type="entry name" value="4Fe-4S ferredoxins"/>
    <property type="match status" value="1"/>
</dbReference>
<dbReference type="PROSITE" id="PS00641">
    <property type="entry name" value="COMPLEX1_75K_1"/>
    <property type="match status" value="1"/>
</dbReference>
<dbReference type="PROSITE" id="PS51379">
    <property type="entry name" value="4FE4S_FER_2"/>
    <property type="match status" value="2"/>
</dbReference>
<evidence type="ECO:0000256" key="1">
    <source>
        <dbReference type="ARBA" id="ARBA00001966"/>
    </source>
</evidence>
<keyword evidence="13" id="KW-1185">Reference proteome</keyword>
<dbReference type="OrthoDB" id="9805142at2"/>
<feature type="domain" description="2Fe-2S ferredoxin-type" evidence="9">
    <location>
        <begin position="2"/>
        <end position="80"/>
    </location>
</feature>
<evidence type="ECO:0000256" key="3">
    <source>
        <dbReference type="ARBA" id="ARBA00022714"/>
    </source>
</evidence>
<dbReference type="Gene3D" id="3.10.20.740">
    <property type="match status" value="1"/>
</dbReference>
<keyword evidence="4" id="KW-0479">Metal-binding</keyword>
<dbReference type="InterPro" id="IPR017900">
    <property type="entry name" value="4Fe4S_Fe_S_CS"/>
</dbReference>
<comment type="cofactor">
    <cofactor evidence="1">
        <name>[4Fe-4S] cluster</name>
        <dbReference type="ChEBI" id="CHEBI:49883"/>
    </cofactor>
</comment>
<dbReference type="GO" id="GO:0051539">
    <property type="term" value="F:4 iron, 4 sulfur cluster binding"/>
    <property type="evidence" value="ECO:0007669"/>
    <property type="project" value="UniProtKB-KW"/>
</dbReference>
<organism evidence="12 13">
    <name type="scientific">Desulfofundulus salinus</name>
    <dbReference type="NCBI Taxonomy" id="2419843"/>
    <lineage>
        <taxon>Bacteria</taxon>
        <taxon>Bacillati</taxon>
        <taxon>Bacillota</taxon>
        <taxon>Clostridia</taxon>
        <taxon>Eubacteriales</taxon>
        <taxon>Peptococcaceae</taxon>
        <taxon>Desulfofundulus</taxon>
    </lineage>
</organism>
<dbReference type="AlphaFoldDB" id="A0A494X051"/>
<evidence type="ECO:0000256" key="2">
    <source>
        <dbReference type="ARBA" id="ARBA00022485"/>
    </source>
</evidence>
<dbReference type="Pfam" id="PF12838">
    <property type="entry name" value="Fer4_7"/>
    <property type="match status" value="1"/>
</dbReference>
<name>A0A494X051_9FIRM</name>
<keyword evidence="2" id="KW-0004">4Fe-4S</keyword>
<dbReference type="Gene3D" id="3.40.50.1780">
    <property type="match status" value="1"/>
</dbReference>
<evidence type="ECO:0000256" key="8">
    <source>
        <dbReference type="ARBA" id="ARBA00023014"/>
    </source>
</evidence>
<gene>
    <name evidence="12" type="ORF">D7024_05835</name>
</gene>
<dbReference type="InterPro" id="IPR004108">
    <property type="entry name" value="Fe_hydrogenase_lsu_C"/>
</dbReference>
<dbReference type="PROSITE" id="PS51085">
    <property type="entry name" value="2FE2S_FER_2"/>
    <property type="match status" value="1"/>
</dbReference>
<dbReference type="GO" id="GO:0005506">
    <property type="term" value="F:iron ion binding"/>
    <property type="evidence" value="ECO:0007669"/>
    <property type="project" value="InterPro"/>
</dbReference>
<dbReference type="Gene3D" id="4.10.260.20">
    <property type="entry name" value="Iron hydrogenase, small subunit"/>
    <property type="match status" value="1"/>
</dbReference>
<keyword evidence="7" id="KW-0408">Iron</keyword>
<dbReference type="SUPFAM" id="SSF54292">
    <property type="entry name" value="2Fe-2S ferredoxin-like"/>
    <property type="match status" value="1"/>
</dbReference>
<dbReference type="EMBL" id="RBWE01000001">
    <property type="protein sequence ID" value="RKO66515.1"/>
    <property type="molecule type" value="Genomic_DNA"/>
</dbReference>
<dbReference type="SMART" id="SM00929">
    <property type="entry name" value="NADH-G_4Fe-4S_3"/>
    <property type="match status" value="1"/>
</dbReference>
<evidence type="ECO:0000256" key="5">
    <source>
        <dbReference type="ARBA" id="ARBA00022737"/>
    </source>
</evidence>
<dbReference type="FunFam" id="4.10.260.20:FF:000001">
    <property type="entry name" value="NADP-reducing hydrogenase subunit HndD"/>
    <property type="match status" value="1"/>
</dbReference>
<dbReference type="FunFam" id="3.10.20.740:FF:000005">
    <property type="entry name" value="NADH:ubiquinone oxidoreductase subunit"/>
    <property type="match status" value="1"/>
</dbReference>
<keyword evidence="3" id="KW-0001">2Fe-2S</keyword>
<evidence type="ECO:0000256" key="4">
    <source>
        <dbReference type="ARBA" id="ARBA00022723"/>
    </source>
</evidence>
<protein>
    <submittedName>
        <fullName evidence="12">Ferredoxin</fullName>
    </submittedName>
</protein>
<feature type="domain" description="4Fe-4S His(Cys)3-ligated-type" evidence="11">
    <location>
        <begin position="80"/>
        <end position="119"/>
    </location>
</feature>
<dbReference type="Gene3D" id="3.40.950.10">
    <property type="entry name" value="Fe-only Hydrogenase (Larger Subunit), Chain L, domain 3"/>
    <property type="match status" value="1"/>
</dbReference>
<dbReference type="Pfam" id="PF10588">
    <property type="entry name" value="NADH-G_4Fe-4S_3"/>
    <property type="match status" value="1"/>
</dbReference>
<dbReference type="SMART" id="SM00902">
    <property type="entry name" value="Fe_hyd_SSU"/>
    <property type="match status" value="1"/>
</dbReference>
<dbReference type="InterPro" id="IPR000283">
    <property type="entry name" value="NADH_UbQ_OxRdtase_75kDa_su_CS"/>
</dbReference>
<dbReference type="InterPro" id="IPR036010">
    <property type="entry name" value="2Fe-2S_ferredoxin-like_sf"/>
</dbReference>
<dbReference type="InterPro" id="IPR017896">
    <property type="entry name" value="4Fe4S_Fe-S-bd"/>
</dbReference>
<feature type="domain" description="4Fe-4S ferredoxin-type" evidence="10">
    <location>
        <begin position="139"/>
        <end position="169"/>
    </location>
</feature>
<dbReference type="Pfam" id="PF13510">
    <property type="entry name" value="Fer2_4"/>
    <property type="match status" value="1"/>
</dbReference>
<dbReference type="Pfam" id="PF02256">
    <property type="entry name" value="Fe_hyd_SSU"/>
    <property type="match status" value="1"/>
</dbReference>
<evidence type="ECO:0000259" key="9">
    <source>
        <dbReference type="PROSITE" id="PS51085"/>
    </source>
</evidence>
<dbReference type="PROSITE" id="PS00198">
    <property type="entry name" value="4FE4S_FER_1"/>
    <property type="match status" value="1"/>
</dbReference>
<dbReference type="NCBIfam" id="TIGR02512">
    <property type="entry name" value="FeFe_hydrog_A"/>
    <property type="match status" value="1"/>
</dbReference>
<proteinExistence type="predicted"/>
<dbReference type="InterPro" id="IPR013352">
    <property type="entry name" value="Fe_hydrogenase_subset"/>
</dbReference>
<dbReference type="PROSITE" id="PS51839">
    <property type="entry name" value="4FE4S_HC3"/>
    <property type="match status" value="1"/>
</dbReference>
<evidence type="ECO:0000313" key="12">
    <source>
        <dbReference type="EMBL" id="RKO66515.1"/>
    </source>
</evidence>
<dbReference type="FunFam" id="3.30.70.20:FF:000035">
    <property type="entry name" value="Iron hydrogenase 1"/>
    <property type="match status" value="1"/>
</dbReference>
<keyword evidence="8" id="KW-0411">Iron-sulfur</keyword>
<keyword evidence="5" id="KW-0677">Repeat</keyword>
<dbReference type="SUPFAM" id="SSF53920">
    <property type="entry name" value="Fe-only hydrogenase"/>
    <property type="match status" value="1"/>
</dbReference>
<dbReference type="InterPro" id="IPR050340">
    <property type="entry name" value="Cytosolic_Fe-S_CAF"/>
</dbReference>
<dbReference type="GO" id="GO:0016020">
    <property type="term" value="C:membrane"/>
    <property type="evidence" value="ECO:0007669"/>
    <property type="project" value="InterPro"/>
</dbReference>
<dbReference type="RefSeq" id="WP_121450949.1">
    <property type="nucleotide sequence ID" value="NZ_RBWE01000001.1"/>
</dbReference>
<dbReference type="InterPro" id="IPR001041">
    <property type="entry name" value="2Fe-2S_ferredoxin-type"/>
</dbReference>
<accession>A0A494X051</accession>
<dbReference type="Gene3D" id="3.30.70.20">
    <property type="match status" value="1"/>
</dbReference>
<comment type="caution">
    <text evidence="12">The sequence shown here is derived from an EMBL/GenBank/DDBJ whole genome shotgun (WGS) entry which is preliminary data.</text>
</comment>
<evidence type="ECO:0000259" key="11">
    <source>
        <dbReference type="PROSITE" id="PS51839"/>
    </source>
</evidence>
<dbReference type="Pfam" id="PF02906">
    <property type="entry name" value="Fe_hyd_lg_C"/>
    <property type="match status" value="1"/>
</dbReference>
<keyword evidence="6" id="KW-0560">Oxidoreductase</keyword>
<dbReference type="GO" id="GO:0008901">
    <property type="term" value="F:ferredoxin hydrogenase activity"/>
    <property type="evidence" value="ECO:0007669"/>
    <property type="project" value="InterPro"/>
</dbReference>
<dbReference type="InterPro" id="IPR019574">
    <property type="entry name" value="NADH_UbQ_OxRdtase_Gsu_4Fe4S-bd"/>
</dbReference>
<dbReference type="InterPro" id="IPR049830">
    <property type="entry name" value="HndD"/>
</dbReference>
<evidence type="ECO:0000313" key="13">
    <source>
        <dbReference type="Proteomes" id="UP000271256"/>
    </source>
</evidence>
<evidence type="ECO:0000259" key="10">
    <source>
        <dbReference type="PROSITE" id="PS51379"/>
    </source>
</evidence>
<reference evidence="12 13" key="1">
    <citation type="submission" date="2018-10" db="EMBL/GenBank/DDBJ databases">
        <authorList>
            <person name="Grouzdev D.S."/>
            <person name="Krutkina M.S."/>
            <person name="Tourova T.P."/>
            <person name="Nazina T.N."/>
        </authorList>
    </citation>
    <scope>NUCLEOTIDE SEQUENCE [LARGE SCALE GENOMIC DNA]</scope>
    <source>
        <strain evidence="12 13">435</strain>
    </source>
</reference>
<feature type="domain" description="4Fe-4S ferredoxin-type" evidence="10">
    <location>
        <begin position="182"/>
        <end position="211"/>
    </location>
</feature>
<dbReference type="GO" id="GO:0051537">
    <property type="term" value="F:2 iron, 2 sulfur cluster binding"/>
    <property type="evidence" value="ECO:0007669"/>
    <property type="project" value="UniProtKB-KW"/>
</dbReference>
<dbReference type="NCBIfam" id="NF040763">
    <property type="entry name" value="FeFe_hydrog_A6"/>
    <property type="match status" value="1"/>
</dbReference>
<dbReference type="InterPro" id="IPR009016">
    <property type="entry name" value="Fe_hydrogenase"/>
</dbReference>
<dbReference type="GO" id="GO:0008137">
    <property type="term" value="F:NADH dehydrogenase (ubiquinone) activity"/>
    <property type="evidence" value="ECO:0007669"/>
    <property type="project" value="InterPro"/>
</dbReference>
<dbReference type="Proteomes" id="UP000271256">
    <property type="component" value="Unassembled WGS sequence"/>
</dbReference>
<dbReference type="PANTHER" id="PTHR11615">
    <property type="entry name" value="NITRATE, FORMATE, IRON DEHYDROGENASE"/>
    <property type="match status" value="1"/>
</dbReference>
<evidence type="ECO:0000256" key="7">
    <source>
        <dbReference type="ARBA" id="ARBA00023004"/>
    </source>
</evidence>
<dbReference type="InterPro" id="IPR036991">
    <property type="entry name" value="Fe_hydrogenase_ssu_sf"/>
</dbReference>
<dbReference type="GO" id="GO:0042773">
    <property type="term" value="P:ATP synthesis coupled electron transport"/>
    <property type="evidence" value="ECO:0007669"/>
    <property type="project" value="InterPro"/>
</dbReference>
<dbReference type="InterPro" id="IPR003149">
    <property type="entry name" value="Fe_hydrogenase_ssu"/>
</dbReference>
<sequence>MSLVTLTIDGRQVQVPPGTTILAAARQAGVKIPTLCYLEELNVIGACRLCLVQVEGARALVAACVTRAAEGMVVHTSTPAVRHARRLNLELLMSNHPQECLTCVRNTSCELQQLAAELGVGEIRLQGEMSPYEVDDSSPSIIRDPRKCVLCRRCVAVCEKVQGVSAIAVQERGFDTVVAPAFLAPLGEVNCVNCGQCSLVCPTAAIHERDETDKVWAALADPEKHVVVQTAPAVRVSIGEMFGLEPGSIVTGKLVAALRRLGFDKVFDTDFTADLTIMEEGSELIHRLQNGGRLPLITSCSPGWIKFIEHFYPNLLPNLSTCKSPQQMFGALAKTYYAQKEGIDPARIFVVSIMPCTAKKYEAGRPEMNSSGYRDVDVVLTTRELGRMLKQAGIDFESLPEEDYDAPLGISTGAGVIFGATGGVMEAALRTAYELVTGATLLSLDFEEVRGLEGVKEASVNLAGTELKVAVAHGLGNARRVLDAVANKEREYHFIEIMCCPGGCIGGGGQPVPVDNEIRAKRIAAIYQVDRQMPLRKSHENPAVQALYREFLGEPLGHKSHELLHTHYTPRERF</sequence>
<dbReference type="CDD" id="cd00207">
    <property type="entry name" value="fer2"/>
    <property type="match status" value="1"/>
</dbReference>